<dbReference type="InterPro" id="IPR011051">
    <property type="entry name" value="RmlC_Cupin_sf"/>
</dbReference>
<evidence type="ECO:0000256" key="2">
    <source>
        <dbReference type="ARBA" id="ARBA00001997"/>
    </source>
</evidence>
<dbReference type="EC" id="5.1.3.13" evidence="3"/>
<accession>A0A418XX81</accession>
<evidence type="ECO:0000313" key="9">
    <source>
        <dbReference type="Proteomes" id="UP000283734"/>
    </source>
</evidence>
<evidence type="ECO:0000313" key="8">
    <source>
        <dbReference type="EMBL" id="RJG17413.1"/>
    </source>
</evidence>
<name>A0A418XX81_9GAMM</name>
<proteinExistence type="predicted"/>
<evidence type="ECO:0000256" key="1">
    <source>
        <dbReference type="ARBA" id="ARBA00001298"/>
    </source>
</evidence>
<gene>
    <name evidence="8" type="ORF">D4A39_11895</name>
</gene>
<dbReference type="RefSeq" id="WP_119918175.1">
    <property type="nucleotide sequence ID" value="NZ_QYYA01000003.1"/>
</dbReference>
<dbReference type="GO" id="GO:0005829">
    <property type="term" value="C:cytosol"/>
    <property type="evidence" value="ECO:0007669"/>
    <property type="project" value="TreeGrafter"/>
</dbReference>
<comment type="catalytic activity">
    <reaction evidence="1">
        <text>dTDP-4-dehydro-6-deoxy-alpha-D-glucose = dTDP-4-dehydro-beta-L-rhamnose</text>
        <dbReference type="Rhea" id="RHEA:16969"/>
        <dbReference type="ChEBI" id="CHEBI:57649"/>
        <dbReference type="ChEBI" id="CHEBI:62830"/>
        <dbReference type="EC" id="5.1.3.13"/>
    </reaction>
</comment>
<dbReference type="GO" id="GO:0019305">
    <property type="term" value="P:dTDP-rhamnose biosynthetic process"/>
    <property type="evidence" value="ECO:0007669"/>
    <property type="project" value="TreeGrafter"/>
</dbReference>
<dbReference type="InterPro" id="IPR014710">
    <property type="entry name" value="RmlC-like_jellyroll"/>
</dbReference>
<dbReference type="GO" id="GO:0008830">
    <property type="term" value="F:dTDP-4-dehydrorhamnose 3,5-epimerase activity"/>
    <property type="evidence" value="ECO:0007669"/>
    <property type="project" value="UniProtKB-EC"/>
</dbReference>
<dbReference type="GO" id="GO:0000271">
    <property type="term" value="P:polysaccharide biosynthetic process"/>
    <property type="evidence" value="ECO:0007669"/>
    <property type="project" value="TreeGrafter"/>
</dbReference>
<keyword evidence="9" id="KW-1185">Reference proteome</keyword>
<dbReference type="EMBL" id="QYYA01000003">
    <property type="protein sequence ID" value="RJG17413.1"/>
    <property type="molecule type" value="Genomic_DNA"/>
</dbReference>
<protein>
    <recommendedName>
        <fullName evidence="4">dTDP-4-dehydrorhamnose 3,5-epimerase</fullName>
        <ecNumber evidence="3">5.1.3.13</ecNumber>
    </recommendedName>
    <alternativeName>
        <fullName evidence="6">Thymidine diphospho-4-keto-rhamnose 3,5-epimerase</fullName>
    </alternativeName>
    <alternativeName>
        <fullName evidence="5">dTDP-4-keto-6-deoxyglucose 3,5-epimerase</fullName>
    </alternativeName>
    <alternativeName>
        <fullName evidence="7">dTDP-6-deoxy-D-xylo-4-hexulose 3,5-epimerase</fullName>
    </alternativeName>
</protein>
<evidence type="ECO:0000256" key="5">
    <source>
        <dbReference type="ARBA" id="ARBA00029758"/>
    </source>
</evidence>
<sequence length="90" mass="10241">MDCPCLQNAGIPNGFVQNNHCWSVNNTLRGLHYKIQYPQRKLLKCTRGEAFDVAVDLGKASPSFDPWVAEILPNKFSISFGLPQTWRKDF</sequence>
<evidence type="ECO:0000256" key="4">
    <source>
        <dbReference type="ARBA" id="ARBA00019595"/>
    </source>
</evidence>
<dbReference type="Proteomes" id="UP000283734">
    <property type="component" value="Unassembled WGS sequence"/>
</dbReference>
<dbReference type="InterPro" id="IPR000888">
    <property type="entry name" value="RmlC-like"/>
</dbReference>
<organism evidence="8 9">
    <name type="scientific">Alcanivorax profundi</name>
    <dbReference type="NCBI Taxonomy" id="2338368"/>
    <lineage>
        <taxon>Bacteria</taxon>
        <taxon>Pseudomonadati</taxon>
        <taxon>Pseudomonadota</taxon>
        <taxon>Gammaproteobacteria</taxon>
        <taxon>Oceanospirillales</taxon>
        <taxon>Alcanivoracaceae</taxon>
        <taxon>Alcanivorax</taxon>
    </lineage>
</organism>
<dbReference type="Pfam" id="PF00908">
    <property type="entry name" value="dTDP_sugar_isom"/>
    <property type="match status" value="1"/>
</dbReference>
<comment type="caution">
    <text evidence="8">The sequence shown here is derived from an EMBL/GenBank/DDBJ whole genome shotgun (WGS) entry which is preliminary data.</text>
</comment>
<reference evidence="8 9" key="1">
    <citation type="submission" date="2018-09" db="EMBL/GenBank/DDBJ databases">
        <title>Alcanivorax profundi sp. nov., isolated from 1000 m-depth seawater of the Mariana Trench.</title>
        <authorList>
            <person name="Liu J."/>
        </authorList>
    </citation>
    <scope>NUCLEOTIDE SEQUENCE [LARGE SCALE GENOMIC DNA]</scope>
    <source>
        <strain evidence="8 9">MTEO17</strain>
    </source>
</reference>
<evidence type="ECO:0000256" key="3">
    <source>
        <dbReference type="ARBA" id="ARBA00012098"/>
    </source>
</evidence>
<dbReference type="PANTHER" id="PTHR21047">
    <property type="entry name" value="DTDP-6-DEOXY-D-GLUCOSE-3,5 EPIMERASE"/>
    <property type="match status" value="1"/>
</dbReference>
<dbReference type="AlphaFoldDB" id="A0A418XX81"/>
<comment type="function">
    <text evidence="2">Catalyzes the epimerization of the C3' and C5'positions of dTDP-6-deoxy-D-xylo-4-hexulose, forming dTDP-6-deoxy-L-lyxo-4-hexulose.</text>
</comment>
<evidence type="ECO:0000256" key="6">
    <source>
        <dbReference type="ARBA" id="ARBA00031424"/>
    </source>
</evidence>
<evidence type="ECO:0000256" key="7">
    <source>
        <dbReference type="ARBA" id="ARBA00033311"/>
    </source>
</evidence>
<dbReference type="OrthoDB" id="9800680at2"/>
<dbReference type="PANTHER" id="PTHR21047:SF2">
    <property type="entry name" value="THYMIDINE DIPHOSPHO-4-KETO-RHAMNOSE 3,5-EPIMERASE"/>
    <property type="match status" value="1"/>
</dbReference>
<dbReference type="SUPFAM" id="SSF51182">
    <property type="entry name" value="RmlC-like cupins"/>
    <property type="match status" value="1"/>
</dbReference>
<dbReference type="Gene3D" id="2.60.120.10">
    <property type="entry name" value="Jelly Rolls"/>
    <property type="match status" value="1"/>
</dbReference>